<keyword evidence="2" id="KW-0732">Signal</keyword>
<gene>
    <name evidence="3" type="ORF">P3X46_022695</name>
</gene>
<dbReference type="InterPro" id="IPR036514">
    <property type="entry name" value="SGNH_hydro_sf"/>
</dbReference>
<evidence type="ECO:0000256" key="2">
    <source>
        <dbReference type="SAM" id="SignalP"/>
    </source>
</evidence>
<sequence>MASLKLLFTLLLCSSFFYVIPSASNAHILKACEFEAIYNLGDSISNTSNLIQEDPDSVFSRLPYGQNLFNNPMGRCSNGLLIIDFIGKKQVFFHIS</sequence>
<organism evidence="3 4">
    <name type="scientific">Hevea brasiliensis</name>
    <name type="common">Para rubber tree</name>
    <name type="synonym">Siphonia brasiliensis</name>
    <dbReference type="NCBI Taxonomy" id="3981"/>
    <lineage>
        <taxon>Eukaryota</taxon>
        <taxon>Viridiplantae</taxon>
        <taxon>Streptophyta</taxon>
        <taxon>Embryophyta</taxon>
        <taxon>Tracheophyta</taxon>
        <taxon>Spermatophyta</taxon>
        <taxon>Magnoliopsida</taxon>
        <taxon>eudicotyledons</taxon>
        <taxon>Gunneridae</taxon>
        <taxon>Pentapetalae</taxon>
        <taxon>rosids</taxon>
        <taxon>fabids</taxon>
        <taxon>Malpighiales</taxon>
        <taxon>Euphorbiaceae</taxon>
        <taxon>Crotonoideae</taxon>
        <taxon>Micrandreae</taxon>
        <taxon>Hevea</taxon>
    </lineage>
</organism>
<feature type="chain" id="PRO_5045043748" evidence="2">
    <location>
        <begin position="27"/>
        <end position="96"/>
    </location>
</feature>
<feature type="signal peptide" evidence="2">
    <location>
        <begin position="1"/>
        <end position="26"/>
    </location>
</feature>
<comment type="similarity">
    <text evidence="1">Belongs to the 'GDSL' lipolytic enzyme family.</text>
</comment>
<dbReference type="PANTHER" id="PTHR22835:SF654">
    <property type="entry name" value="ACETYLAJMALAN ESTERASE-LIKE"/>
    <property type="match status" value="1"/>
</dbReference>
<keyword evidence="4" id="KW-1185">Reference proteome</keyword>
<evidence type="ECO:0000256" key="1">
    <source>
        <dbReference type="ARBA" id="ARBA00008668"/>
    </source>
</evidence>
<reference evidence="3" key="1">
    <citation type="journal article" date="2023" name="Plant Biotechnol. J.">
        <title>Chromosome-level wild Hevea brasiliensis genome provides new tools for genomic-assisted breeding and valuable loci to elevate rubber yield.</title>
        <authorList>
            <person name="Cheng H."/>
            <person name="Song X."/>
            <person name="Hu Y."/>
            <person name="Wu T."/>
            <person name="Yang Q."/>
            <person name="An Z."/>
            <person name="Feng S."/>
            <person name="Deng Z."/>
            <person name="Wu W."/>
            <person name="Zeng X."/>
            <person name="Tu M."/>
            <person name="Wang X."/>
            <person name="Huang H."/>
        </authorList>
    </citation>
    <scope>NUCLEOTIDE SEQUENCE</scope>
    <source>
        <strain evidence="3">MT/VB/25A 57/8</strain>
    </source>
</reference>
<dbReference type="EMBL" id="JARPOI010000013">
    <property type="protein sequence ID" value="KAJ9162968.1"/>
    <property type="molecule type" value="Genomic_DNA"/>
</dbReference>
<dbReference type="PANTHER" id="PTHR22835">
    <property type="entry name" value="ZINC FINGER FYVE DOMAIN CONTAINING PROTEIN"/>
    <property type="match status" value="1"/>
</dbReference>
<proteinExistence type="inferred from homology"/>
<evidence type="ECO:0000313" key="3">
    <source>
        <dbReference type="EMBL" id="KAJ9162968.1"/>
    </source>
</evidence>
<dbReference type="Gene3D" id="3.40.50.1110">
    <property type="entry name" value="SGNH hydrolase"/>
    <property type="match status" value="1"/>
</dbReference>
<dbReference type="Proteomes" id="UP001174677">
    <property type="component" value="Chromosome 13"/>
</dbReference>
<name>A0ABQ9L8K9_HEVBR</name>
<accession>A0ABQ9L8K9</accession>
<comment type="caution">
    <text evidence="3">The sequence shown here is derived from an EMBL/GenBank/DDBJ whole genome shotgun (WGS) entry which is preliminary data.</text>
</comment>
<protein>
    <submittedName>
        <fullName evidence="3">Uncharacterized protein</fullName>
    </submittedName>
</protein>
<evidence type="ECO:0000313" key="4">
    <source>
        <dbReference type="Proteomes" id="UP001174677"/>
    </source>
</evidence>